<dbReference type="AlphaFoldDB" id="A0A4Y7PMJ2"/>
<gene>
    <name evidence="2" type="ORF">BD410DRAFT_625192</name>
</gene>
<sequence>MLARDNGWVECADVIKEWKVERDGDSPLQPPPTIRDPDTVSDGGHGSKRVHVKRSIDNALHLLKSSHPYHSSININLPPSPSSATLPRVTASPGFRPLGEYTFYPTTTTTPPSVTDDIYARRPSLPHILSIDPMSSRSGRSTTRRPKSAGTGADQRQGQDGMENGRKLTNRFSLLNMLKQGSSESATVTMAATSGSRNASSARKEVENGAVSTGVSQLPHHRVSTRKHQRARCRIGSTREWEARLACRVRSERLQSICTMR</sequence>
<dbReference type="STRING" id="50990.A0A4Y7PMJ2"/>
<feature type="region of interest" description="Disordered" evidence="1">
    <location>
        <begin position="20"/>
        <end position="48"/>
    </location>
</feature>
<accession>A0A4Y7PMJ2</accession>
<evidence type="ECO:0000256" key="1">
    <source>
        <dbReference type="SAM" id="MobiDB-lite"/>
    </source>
</evidence>
<keyword evidence="3" id="KW-1185">Reference proteome</keyword>
<evidence type="ECO:0000313" key="2">
    <source>
        <dbReference type="EMBL" id="TDL16415.1"/>
    </source>
</evidence>
<evidence type="ECO:0000313" key="3">
    <source>
        <dbReference type="Proteomes" id="UP000294933"/>
    </source>
</evidence>
<protein>
    <submittedName>
        <fullName evidence="2">Uncharacterized protein</fullName>
    </submittedName>
</protein>
<feature type="region of interest" description="Disordered" evidence="1">
    <location>
        <begin position="125"/>
        <end position="165"/>
    </location>
</feature>
<reference evidence="2 3" key="1">
    <citation type="submission" date="2018-06" db="EMBL/GenBank/DDBJ databases">
        <title>A transcriptomic atlas of mushroom development highlights an independent origin of complex multicellularity.</title>
        <authorList>
            <consortium name="DOE Joint Genome Institute"/>
            <person name="Krizsan K."/>
            <person name="Almasi E."/>
            <person name="Merenyi Z."/>
            <person name="Sahu N."/>
            <person name="Viragh M."/>
            <person name="Koszo T."/>
            <person name="Mondo S."/>
            <person name="Kiss B."/>
            <person name="Balint B."/>
            <person name="Kues U."/>
            <person name="Barry K."/>
            <person name="Hegedus J.C."/>
            <person name="Henrissat B."/>
            <person name="Johnson J."/>
            <person name="Lipzen A."/>
            <person name="Ohm R."/>
            <person name="Nagy I."/>
            <person name="Pangilinan J."/>
            <person name="Yan J."/>
            <person name="Xiong Y."/>
            <person name="Grigoriev I.V."/>
            <person name="Hibbett D.S."/>
            <person name="Nagy L.G."/>
        </authorList>
    </citation>
    <scope>NUCLEOTIDE SEQUENCE [LARGE SCALE GENOMIC DNA]</scope>
    <source>
        <strain evidence="2 3">SZMC22713</strain>
    </source>
</reference>
<dbReference type="EMBL" id="ML170244">
    <property type="protein sequence ID" value="TDL16415.1"/>
    <property type="molecule type" value="Genomic_DNA"/>
</dbReference>
<dbReference type="VEuPathDB" id="FungiDB:BD410DRAFT_625192"/>
<proteinExistence type="predicted"/>
<dbReference type="Proteomes" id="UP000294933">
    <property type="component" value="Unassembled WGS sequence"/>
</dbReference>
<organism evidence="2 3">
    <name type="scientific">Rickenella mellea</name>
    <dbReference type="NCBI Taxonomy" id="50990"/>
    <lineage>
        <taxon>Eukaryota</taxon>
        <taxon>Fungi</taxon>
        <taxon>Dikarya</taxon>
        <taxon>Basidiomycota</taxon>
        <taxon>Agaricomycotina</taxon>
        <taxon>Agaricomycetes</taxon>
        <taxon>Hymenochaetales</taxon>
        <taxon>Rickenellaceae</taxon>
        <taxon>Rickenella</taxon>
    </lineage>
</organism>
<name>A0A4Y7PMJ2_9AGAM</name>
<dbReference type="OrthoDB" id="194358at2759"/>